<dbReference type="SUPFAM" id="SSF51735">
    <property type="entry name" value="NAD(P)-binding Rossmann-fold domains"/>
    <property type="match status" value="1"/>
</dbReference>
<dbReference type="InterPro" id="IPR036291">
    <property type="entry name" value="NAD(P)-bd_dom_sf"/>
</dbReference>
<reference evidence="4 5" key="1">
    <citation type="submission" date="2016-10" db="EMBL/GenBank/DDBJ databases">
        <title>Genome sequence of the basidiomycete white-rot fungus Trametes pubescens.</title>
        <authorList>
            <person name="Makela M.R."/>
            <person name="Granchi Z."/>
            <person name="Peng M."/>
            <person name="De Vries R.P."/>
            <person name="Grigoriev I."/>
            <person name="Riley R."/>
            <person name="Hilden K."/>
        </authorList>
    </citation>
    <scope>NUCLEOTIDE SEQUENCE [LARGE SCALE GENOMIC DNA]</scope>
    <source>
        <strain evidence="4 5">FBCC735</strain>
    </source>
</reference>
<dbReference type="GO" id="GO:0005737">
    <property type="term" value="C:cytoplasm"/>
    <property type="evidence" value="ECO:0007669"/>
    <property type="project" value="TreeGrafter"/>
</dbReference>
<comment type="caution">
    <text evidence="4">The sequence shown here is derived from an EMBL/GenBank/DDBJ whole genome shotgun (WGS) entry which is preliminary data.</text>
</comment>
<name>A0A1M2V4C4_TRAPU</name>
<dbReference type="PANTHER" id="PTHR43544">
    <property type="entry name" value="SHORT-CHAIN DEHYDROGENASE/REDUCTASE"/>
    <property type="match status" value="1"/>
</dbReference>
<protein>
    <recommendedName>
        <fullName evidence="6">NAD(P)-binding protein</fullName>
    </recommendedName>
</protein>
<evidence type="ECO:0000313" key="4">
    <source>
        <dbReference type="EMBL" id="OJT02403.1"/>
    </source>
</evidence>
<dbReference type="Pfam" id="PF00106">
    <property type="entry name" value="adh_short"/>
    <property type="match status" value="1"/>
</dbReference>
<evidence type="ECO:0000256" key="1">
    <source>
        <dbReference type="ARBA" id="ARBA00006484"/>
    </source>
</evidence>
<evidence type="ECO:0000256" key="3">
    <source>
        <dbReference type="ARBA" id="ARBA00023002"/>
    </source>
</evidence>
<dbReference type="PANTHER" id="PTHR43544:SF7">
    <property type="entry name" value="NADB-LER2"/>
    <property type="match status" value="1"/>
</dbReference>
<evidence type="ECO:0000313" key="5">
    <source>
        <dbReference type="Proteomes" id="UP000184267"/>
    </source>
</evidence>
<gene>
    <name evidence="4" type="ORF">TRAPUB_7056</name>
</gene>
<keyword evidence="2" id="KW-0521">NADP</keyword>
<dbReference type="InterPro" id="IPR002347">
    <property type="entry name" value="SDR_fam"/>
</dbReference>
<dbReference type="AlphaFoldDB" id="A0A1M2V4C4"/>
<dbReference type="Gene3D" id="3.40.50.720">
    <property type="entry name" value="NAD(P)-binding Rossmann-like Domain"/>
    <property type="match status" value="1"/>
</dbReference>
<evidence type="ECO:0008006" key="6">
    <source>
        <dbReference type="Google" id="ProtNLM"/>
    </source>
</evidence>
<keyword evidence="5" id="KW-1185">Reference proteome</keyword>
<organism evidence="4 5">
    <name type="scientific">Trametes pubescens</name>
    <name type="common">White-rot fungus</name>
    <dbReference type="NCBI Taxonomy" id="154538"/>
    <lineage>
        <taxon>Eukaryota</taxon>
        <taxon>Fungi</taxon>
        <taxon>Dikarya</taxon>
        <taxon>Basidiomycota</taxon>
        <taxon>Agaricomycotina</taxon>
        <taxon>Agaricomycetes</taxon>
        <taxon>Polyporales</taxon>
        <taxon>Polyporaceae</taxon>
        <taxon>Trametes</taxon>
    </lineage>
</organism>
<keyword evidence="3" id="KW-0560">Oxidoreductase</keyword>
<proteinExistence type="inferred from homology"/>
<dbReference type="EMBL" id="MNAD01001671">
    <property type="protein sequence ID" value="OJT02403.1"/>
    <property type="molecule type" value="Genomic_DNA"/>
</dbReference>
<dbReference type="GO" id="GO:0016491">
    <property type="term" value="F:oxidoreductase activity"/>
    <property type="evidence" value="ECO:0007669"/>
    <property type="project" value="UniProtKB-KW"/>
</dbReference>
<accession>A0A1M2V4C4</accession>
<dbReference type="Proteomes" id="UP000184267">
    <property type="component" value="Unassembled WGS sequence"/>
</dbReference>
<dbReference type="OMA" id="DDRQSVQ"/>
<dbReference type="InterPro" id="IPR051468">
    <property type="entry name" value="Fungal_SecMetab_SDRs"/>
</dbReference>
<evidence type="ECO:0000256" key="2">
    <source>
        <dbReference type="ARBA" id="ARBA00022857"/>
    </source>
</evidence>
<dbReference type="PRINTS" id="PR00081">
    <property type="entry name" value="GDHRDH"/>
</dbReference>
<dbReference type="OrthoDB" id="7289984at2759"/>
<comment type="similarity">
    <text evidence="1">Belongs to the short-chain dehydrogenases/reductases (SDR) family.</text>
</comment>
<sequence>MTDAHRVWLIIGTSHGIGLELVRQLAASPANTVIATCRSPTSATTLHELAASVMGTVHIVALDTDDRQSVQASVAEVVSVLGDSGIDYLINNVGFNPGGYDKAFTMELDNMVRVFTTNVVGSAHVAQTYLPLVAKSTGKTIVNVSSTLGSMGSERPGGELYASYSISKAGLNMLADAEFHSDGGGENAKLEVSVGVAGILRAIMPLTPADSGKFFRHSGEEVPW</sequence>